<protein>
    <recommendedName>
        <fullName evidence="11">EGF-like domain-containing protein</fullName>
    </recommendedName>
</protein>
<accession>A0A9W7EGN5</accession>
<dbReference type="Gene3D" id="2.10.25.10">
    <property type="entry name" value="Laminin"/>
    <property type="match status" value="1"/>
</dbReference>
<evidence type="ECO:0000313" key="10">
    <source>
        <dbReference type="Proteomes" id="UP001162640"/>
    </source>
</evidence>
<keyword evidence="6" id="KW-0732">Signal</keyword>
<evidence type="ECO:0000313" key="9">
    <source>
        <dbReference type="EMBL" id="GMH75988.1"/>
    </source>
</evidence>
<name>A0A9W7EGN5_9STRA</name>
<sequence>MEGRGLLLLLALTIQSTVNAGCAPHWCSQHGLCSGPGDDAYCFCEYGFSGSDCTRKLCPKGVDPLSPPAFKTITMKTGAAKGELEGDLLISFLSEEIKLSAAAVEPNELQTKLSSMKNIDTVDVSRGEVDKNLGTTYTITFVKWPAIPYENNLFSNNGSPPLSAFSCNTTGVTGEVYSAKCEFKDVVSKGGLYQSCSGHGVCEEQRGKCACEPGWNGAACDDNRDAGNVIEYAAEGPFFAGNIVALQTNRDRSGSFNFLTASTSYGNNPVFTLAGNGNVTMNSGDLSVENGGVAVKGGDGIAIVSQGSSKFPSISGISPGGGAAFYVTGDDFTGEVMKLSTDRKPSTEFDFLTVEAASQRILTISGEGVVELAEARLERSLTAANVAVGAGGIYSDGKVEAAGVLEVKGSAVLKGGVEVNSGIEILDGGLKISAEERTLFTTTPEGTSLTKLEVTSGGLKVASGGVDVGSGGLTVEGGIDLKSGDFSIAGNFEVQGGVKGRAEEGGNALVGKSDDTDFSGALLGLEGVKPNSDDQYLLIEAIVGEEAVFTVGSTGIVDSTGIRTQTDVDVGGHLNVNGGTVFKRHSPTVRNDVVEVKAEENTFVEVNGGGDGVVVKVVGEPKEGQLLIVQNSNNADTLLEKGGGNDGGATVKIPAKTLLMFVFASPTGWTDVTAVAAHSRDLTGVTTLTAVNDLDIGDHTLTASKFISTGGVEGNVAYFDASGSIVGVEGVKFDKGKDSLVVNKLSVTEISGDVDLKGSSIRNAGLIDPKITGVKHLNVDTLEVLTMESKSNNDYVRAAGFDERGRIVAQNDGRWSNEGTLTLKKLGGLKNHLDLAGDISFSEGSTVKNMNMEAETTIKNCTFTGGTVSNTVLQNVTADGLTLGDTVVETLTIKRFDKMVGKLLMGGPGGKVVGSQSVRVVDTDTGDDGRAIDGEMDIFVDVDGNGNGMTGFEWTSGKIGGEAGGVEFVGDIAVSGKLNLGEEGSIKGGAIEGATIDKVKFLGVDGGAQITGDTSVGGELFVEGSLTVSGSVLGSGPYVDASDARFKKSVERLGGEGGGGVMERVMKMNGVYYELDEGTEASKLRGYVGGGGREIGFIAQEVEEAGFGELVKTEKDGFKGVAYSRVAAVCVEGLKEVWGRVGEVEKERDLLKERLTALEGKIEILLGRE</sequence>
<keyword evidence="1 4" id="KW-0245">EGF-like domain</keyword>
<comment type="caution">
    <text evidence="4">Lacks conserved residue(s) required for the propagation of feature annotation.</text>
</comment>
<feature type="disulfide bond" evidence="4">
    <location>
        <begin position="44"/>
        <end position="53"/>
    </location>
</feature>
<comment type="caution">
    <text evidence="9">The sequence shown here is derived from an EMBL/GenBank/DDBJ whole genome shotgun (WGS) entry which is preliminary data.</text>
</comment>
<evidence type="ECO:0000256" key="5">
    <source>
        <dbReference type="SAM" id="Coils"/>
    </source>
</evidence>
<dbReference type="InterPro" id="IPR000742">
    <property type="entry name" value="EGF"/>
</dbReference>
<dbReference type="EMBL" id="BLQM01000214">
    <property type="protein sequence ID" value="GMH75988.1"/>
    <property type="molecule type" value="Genomic_DNA"/>
</dbReference>
<dbReference type="PROSITE" id="PS00022">
    <property type="entry name" value="EGF_1"/>
    <property type="match status" value="2"/>
</dbReference>
<organism evidence="9 10">
    <name type="scientific">Triparma laevis f. inornata</name>
    <dbReference type="NCBI Taxonomy" id="1714386"/>
    <lineage>
        <taxon>Eukaryota</taxon>
        <taxon>Sar</taxon>
        <taxon>Stramenopiles</taxon>
        <taxon>Ochrophyta</taxon>
        <taxon>Bolidophyceae</taxon>
        <taxon>Parmales</taxon>
        <taxon>Triparmaceae</taxon>
        <taxon>Triparma</taxon>
    </lineage>
</organism>
<dbReference type="AlphaFoldDB" id="A0A9W7EGN5"/>
<gene>
    <name evidence="9" type="ORF">TL16_g06933</name>
</gene>
<dbReference type="InterPro" id="IPR051216">
    <property type="entry name" value="Teneurin"/>
</dbReference>
<evidence type="ECO:0000256" key="1">
    <source>
        <dbReference type="ARBA" id="ARBA00022536"/>
    </source>
</evidence>
<evidence type="ECO:0008006" key="11">
    <source>
        <dbReference type="Google" id="ProtNLM"/>
    </source>
</evidence>
<keyword evidence="3 4" id="KW-1015">Disulfide bond</keyword>
<evidence type="ECO:0000256" key="6">
    <source>
        <dbReference type="SAM" id="SignalP"/>
    </source>
</evidence>
<evidence type="ECO:0000259" key="7">
    <source>
        <dbReference type="PROSITE" id="PS50026"/>
    </source>
</evidence>
<dbReference type="PANTHER" id="PTHR11219">
    <property type="entry name" value="TENEURIN AND N-ACETYLGLUCOSAMINE-1-PHOSPHODIESTER ALPHA-N-ACETYLGLUCOSAMINIDASE"/>
    <property type="match status" value="1"/>
</dbReference>
<feature type="chain" id="PRO_5040806009" description="EGF-like domain-containing protein" evidence="6">
    <location>
        <begin position="21"/>
        <end position="1169"/>
    </location>
</feature>
<dbReference type="Pfam" id="PF23106">
    <property type="entry name" value="EGF_Teneurin"/>
    <property type="match status" value="1"/>
</dbReference>
<evidence type="ECO:0000256" key="2">
    <source>
        <dbReference type="ARBA" id="ARBA00022737"/>
    </source>
</evidence>
<dbReference type="PROSITE" id="PS01186">
    <property type="entry name" value="EGF_2"/>
    <property type="match status" value="2"/>
</dbReference>
<evidence type="ECO:0000259" key="8">
    <source>
        <dbReference type="PROSITE" id="PS51688"/>
    </source>
</evidence>
<dbReference type="InterPro" id="IPR030392">
    <property type="entry name" value="S74_ICA"/>
</dbReference>
<keyword evidence="5" id="KW-0175">Coiled coil</keyword>
<proteinExistence type="predicted"/>
<feature type="domain" description="EGF-like" evidence="7">
    <location>
        <begin position="183"/>
        <end position="221"/>
    </location>
</feature>
<dbReference type="PROSITE" id="PS51688">
    <property type="entry name" value="ICA"/>
    <property type="match status" value="1"/>
</dbReference>
<evidence type="ECO:0000256" key="4">
    <source>
        <dbReference type="PROSITE-ProRule" id="PRU00076"/>
    </source>
</evidence>
<feature type="domain" description="Peptidase S74" evidence="8">
    <location>
        <begin position="1042"/>
        <end position="1148"/>
    </location>
</feature>
<dbReference type="PROSITE" id="PS50026">
    <property type="entry name" value="EGF_3"/>
    <property type="match status" value="2"/>
</dbReference>
<feature type="disulfide bond" evidence="4">
    <location>
        <begin position="211"/>
        <end position="220"/>
    </location>
</feature>
<dbReference type="PANTHER" id="PTHR11219:SF69">
    <property type="entry name" value="TENEURIN-A"/>
    <property type="match status" value="1"/>
</dbReference>
<keyword evidence="2" id="KW-0677">Repeat</keyword>
<reference evidence="10" key="1">
    <citation type="journal article" date="2023" name="Commun. Biol.">
        <title>Genome analysis of Parmales, the sister group of diatoms, reveals the evolutionary specialization of diatoms from phago-mixotrophs to photoautotrophs.</title>
        <authorList>
            <person name="Ban H."/>
            <person name="Sato S."/>
            <person name="Yoshikawa S."/>
            <person name="Yamada K."/>
            <person name="Nakamura Y."/>
            <person name="Ichinomiya M."/>
            <person name="Sato N."/>
            <person name="Blanc-Mathieu R."/>
            <person name="Endo H."/>
            <person name="Kuwata A."/>
            <person name="Ogata H."/>
        </authorList>
    </citation>
    <scope>NUCLEOTIDE SEQUENCE [LARGE SCALE GENOMIC DNA]</scope>
</reference>
<dbReference type="Proteomes" id="UP001162640">
    <property type="component" value="Unassembled WGS sequence"/>
</dbReference>
<dbReference type="Pfam" id="PF13884">
    <property type="entry name" value="Peptidase_S74"/>
    <property type="match status" value="1"/>
</dbReference>
<feature type="coiled-coil region" evidence="5">
    <location>
        <begin position="1141"/>
        <end position="1168"/>
    </location>
</feature>
<evidence type="ECO:0000256" key="3">
    <source>
        <dbReference type="ARBA" id="ARBA00023157"/>
    </source>
</evidence>
<feature type="domain" description="EGF-like" evidence="7">
    <location>
        <begin position="18"/>
        <end position="54"/>
    </location>
</feature>
<feature type="signal peptide" evidence="6">
    <location>
        <begin position="1"/>
        <end position="20"/>
    </location>
</feature>